<protein>
    <submittedName>
        <fullName evidence="1">Uncharacterized protein</fullName>
    </submittedName>
</protein>
<evidence type="ECO:0000313" key="2">
    <source>
        <dbReference type="Proteomes" id="UP000233556"/>
    </source>
</evidence>
<accession>A0A2I0UFN9</accession>
<name>A0A2I0UFN9_LIMLA</name>
<evidence type="ECO:0000313" key="1">
    <source>
        <dbReference type="EMBL" id="PKU44862.1"/>
    </source>
</evidence>
<gene>
    <name evidence="1" type="ORF">llap_4832</name>
</gene>
<dbReference type="EMBL" id="KZ505798">
    <property type="protein sequence ID" value="PKU44862.1"/>
    <property type="molecule type" value="Genomic_DNA"/>
</dbReference>
<reference evidence="2" key="1">
    <citation type="submission" date="2017-11" db="EMBL/GenBank/DDBJ databases">
        <authorList>
            <person name="Lima N.C."/>
            <person name="Parody-Merino A.M."/>
            <person name="Battley P.F."/>
            <person name="Fidler A.E."/>
            <person name="Prosdocimi F."/>
        </authorList>
    </citation>
    <scope>NUCLEOTIDE SEQUENCE [LARGE SCALE GENOMIC DNA]</scope>
</reference>
<dbReference type="Proteomes" id="UP000233556">
    <property type="component" value="Unassembled WGS sequence"/>
</dbReference>
<proteinExistence type="predicted"/>
<organism evidence="1 2">
    <name type="scientific">Limosa lapponica baueri</name>
    <dbReference type="NCBI Taxonomy" id="1758121"/>
    <lineage>
        <taxon>Eukaryota</taxon>
        <taxon>Metazoa</taxon>
        <taxon>Chordata</taxon>
        <taxon>Craniata</taxon>
        <taxon>Vertebrata</taxon>
        <taxon>Euteleostomi</taxon>
        <taxon>Archelosauria</taxon>
        <taxon>Archosauria</taxon>
        <taxon>Dinosauria</taxon>
        <taxon>Saurischia</taxon>
        <taxon>Theropoda</taxon>
        <taxon>Coelurosauria</taxon>
        <taxon>Aves</taxon>
        <taxon>Neognathae</taxon>
        <taxon>Neoaves</taxon>
        <taxon>Charadriiformes</taxon>
        <taxon>Scolopacidae</taxon>
        <taxon>Limosa</taxon>
    </lineage>
</organism>
<sequence>MEFHLAMGEEPSESLWCSSHTTQVTEGKGRDQENKVLATVGKDQVRDQLRNLKLRKSMGPDELHLQVLTELTD</sequence>
<reference evidence="2" key="2">
    <citation type="submission" date="2017-12" db="EMBL/GenBank/DDBJ databases">
        <title>Genome sequence of the Bar-tailed Godwit (Limosa lapponica baueri).</title>
        <authorList>
            <person name="Lima N.C.B."/>
            <person name="Parody-Merino A.M."/>
            <person name="Battley P.F."/>
            <person name="Fidler A.E."/>
            <person name="Prosdocimi F."/>
        </authorList>
    </citation>
    <scope>NUCLEOTIDE SEQUENCE [LARGE SCALE GENOMIC DNA]</scope>
</reference>
<dbReference type="AlphaFoldDB" id="A0A2I0UFN9"/>
<keyword evidence="2" id="KW-1185">Reference proteome</keyword>